<dbReference type="Proteomes" id="UP000276991">
    <property type="component" value="Unassembled WGS sequence"/>
</dbReference>
<dbReference type="EMBL" id="UPTC01000913">
    <property type="protein sequence ID" value="VBB30555.1"/>
    <property type="molecule type" value="Genomic_DNA"/>
</dbReference>
<evidence type="ECO:0000256" key="3">
    <source>
        <dbReference type="ARBA" id="ARBA00022692"/>
    </source>
</evidence>
<dbReference type="Gene3D" id="1.10.287.70">
    <property type="match status" value="1"/>
</dbReference>
<dbReference type="AlphaFoldDB" id="A0A498SEA5"/>
<accession>A0A498SEA5</accession>
<evidence type="ECO:0000313" key="11">
    <source>
        <dbReference type="Proteomes" id="UP000276991"/>
    </source>
</evidence>
<keyword evidence="4 8" id="KW-1133">Transmembrane helix</keyword>
<evidence type="ECO:0000256" key="5">
    <source>
        <dbReference type="ARBA" id="ARBA00023065"/>
    </source>
</evidence>
<feature type="transmembrane region" description="Helical" evidence="8">
    <location>
        <begin position="41"/>
        <end position="60"/>
    </location>
</feature>
<dbReference type="PANTHER" id="PTHR11003">
    <property type="entry name" value="POTASSIUM CHANNEL, SUBFAMILY K"/>
    <property type="match status" value="1"/>
</dbReference>
<dbReference type="STRING" id="6277.A0A498SEA5"/>
<evidence type="ECO:0000256" key="8">
    <source>
        <dbReference type="SAM" id="Phobius"/>
    </source>
</evidence>
<name>A0A498SEA5_ACAVI</name>
<gene>
    <name evidence="10" type="ORF">NAV_LOCUS5346</name>
</gene>
<keyword evidence="2" id="KW-0813">Transport</keyword>
<evidence type="ECO:0000256" key="2">
    <source>
        <dbReference type="ARBA" id="ARBA00022448"/>
    </source>
</evidence>
<sequence length="241" mass="28648">MAFISDLGEFIARTVRRALYFFQRHILNKRIEDPCIEYKKFSLIILIVLLITPTIALIVMEAEHSRQWNYFDSLYYTFTTSTLIGLGDLTPQPSYVQFFILMPLFFIIETLFALALGFITHLYRYESMIMYKLIKHKISKFLLHRRLQRMKQTLQEENLRNSQELTRLTDADIDAEIAELSAREMRMNEKIDREIQMLEAMPSQIDLGILNAQIKNDGESKRRLRNTVKKWLRSRKDNEVK</sequence>
<keyword evidence="6 8" id="KW-0472">Membrane</keyword>
<dbReference type="GO" id="GO:0005886">
    <property type="term" value="C:plasma membrane"/>
    <property type="evidence" value="ECO:0007669"/>
    <property type="project" value="TreeGrafter"/>
</dbReference>
<feature type="domain" description="Potassium channel" evidence="9">
    <location>
        <begin position="45"/>
        <end position="119"/>
    </location>
</feature>
<dbReference type="GO" id="GO:0022841">
    <property type="term" value="F:potassium ion leak channel activity"/>
    <property type="evidence" value="ECO:0007669"/>
    <property type="project" value="TreeGrafter"/>
</dbReference>
<dbReference type="OrthoDB" id="297496at2759"/>
<dbReference type="InterPro" id="IPR003280">
    <property type="entry name" value="2pore_dom_K_chnl"/>
</dbReference>
<evidence type="ECO:0000256" key="1">
    <source>
        <dbReference type="ARBA" id="ARBA00004141"/>
    </source>
</evidence>
<evidence type="ECO:0000256" key="4">
    <source>
        <dbReference type="ARBA" id="ARBA00022989"/>
    </source>
</evidence>
<comment type="subcellular location">
    <subcellularLocation>
        <location evidence="1">Membrane</location>
        <topology evidence="1">Multi-pass membrane protein</topology>
    </subcellularLocation>
</comment>
<organism evidence="10 11">
    <name type="scientific">Acanthocheilonema viteae</name>
    <name type="common">Filarial nematode worm</name>
    <name type="synonym">Dipetalonema viteae</name>
    <dbReference type="NCBI Taxonomy" id="6277"/>
    <lineage>
        <taxon>Eukaryota</taxon>
        <taxon>Metazoa</taxon>
        <taxon>Ecdysozoa</taxon>
        <taxon>Nematoda</taxon>
        <taxon>Chromadorea</taxon>
        <taxon>Rhabditida</taxon>
        <taxon>Spirurina</taxon>
        <taxon>Spiruromorpha</taxon>
        <taxon>Filarioidea</taxon>
        <taxon>Onchocercidae</taxon>
        <taxon>Acanthocheilonema</taxon>
    </lineage>
</organism>
<evidence type="ECO:0000256" key="6">
    <source>
        <dbReference type="ARBA" id="ARBA00023136"/>
    </source>
</evidence>
<evidence type="ECO:0000256" key="7">
    <source>
        <dbReference type="ARBA" id="ARBA00023303"/>
    </source>
</evidence>
<dbReference type="InterPro" id="IPR013099">
    <property type="entry name" value="K_chnl_dom"/>
</dbReference>
<feature type="transmembrane region" description="Helical" evidence="8">
    <location>
        <begin position="98"/>
        <end position="123"/>
    </location>
</feature>
<keyword evidence="5" id="KW-0406">Ion transport</keyword>
<evidence type="ECO:0000313" key="10">
    <source>
        <dbReference type="EMBL" id="VBB30555.1"/>
    </source>
</evidence>
<dbReference type="Pfam" id="PF07885">
    <property type="entry name" value="Ion_trans_2"/>
    <property type="match status" value="1"/>
</dbReference>
<protein>
    <recommendedName>
        <fullName evidence="9">Potassium channel domain-containing protein</fullName>
    </recommendedName>
</protein>
<proteinExistence type="predicted"/>
<reference evidence="10 11" key="1">
    <citation type="submission" date="2018-08" db="EMBL/GenBank/DDBJ databases">
        <authorList>
            <person name="Laetsch R D."/>
            <person name="Stevens L."/>
            <person name="Kumar S."/>
            <person name="Blaxter L. M."/>
        </authorList>
    </citation>
    <scope>NUCLEOTIDE SEQUENCE [LARGE SCALE GENOMIC DNA]</scope>
</reference>
<dbReference type="PANTHER" id="PTHR11003:SF334">
    <property type="entry name" value="FI03418P"/>
    <property type="match status" value="1"/>
</dbReference>
<keyword evidence="7" id="KW-0407">Ion channel</keyword>
<evidence type="ECO:0000259" key="9">
    <source>
        <dbReference type="Pfam" id="PF07885"/>
    </source>
</evidence>
<keyword evidence="3 8" id="KW-0812">Transmembrane</keyword>
<keyword evidence="11" id="KW-1185">Reference proteome</keyword>
<dbReference type="GO" id="GO:0030322">
    <property type="term" value="P:stabilization of membrane potential"/>
    <property type="evidence" value="ECO:0007669"/>
    <property type="project" value="TreeGrafter"/>
</dbReference>
<dbReference type="SUPFAM" id="SSF81324">
    <property type="entry name" value="Voltage-gated potassium channels"/>
    <property type="match status" value="1"/>
</dbReference>
<dbReference type="GO" id="GO:0015271">
    <property type="term" value="F:outward rectifier potassium channel activity"/>
    <property type="evidence" value="ECO:0007669"/>
    <property type="project" value="TreeGrafter"/>
</dbReference>